<dbReference type="RefSeq" id="WP_184237702.1">
    <property type="nucleotide sequence ID" value="NZ_JACHMJ010000001.1"/>
</dbReference>
<dbReference type="EMBL" id="JACHMJ010000001">
    <property type="protein sequence ID" value="MBB5843989.1"/>
    <property type="molecule type" value="Genomic_DNA"/>
</dbReference>
<gene>
    <name evidence="1" type="ORF">HD599_002312</name>
</gene>
<organism evidence="1 2">
    <name type="scientific">Conyzicola lurida</name>
    <dbReference type="NCBI Taxonomy" id="1172621"/>
    <lineage>
        <taxon>Bacteria</taxon>
        <taxon>Bacillati</taxon>
        <taxon>Actinomycetota</taxon>
        <taxon>Actinomycetes</taxon>
        <taxon>Micrococcales</taxon>
        <taxon>Microbacteriaceae</taxon>
        <taxon>Conyzicola</taxon>
    </lineage>
</organism>
<evidence type="ECO:0000313" key="2">
    <source>
        <dbReference type="Proteomes" id="UP000536685"/>
    </source>
</evidence>
<name>A0A841ARD9_9MICO</name>
<dbReference type="Proteomes" id="UP000536685">
    <property type="component" value="Unassembled WGS sequence"/>
</dbReference>
<accession>A0A841ARD9</accession>
<proteinExistence type="predicted"/>
<comment type="caution">
    <text evidence="1">The sequence shown here is derived from an EMBL/GenBank/DDBJ whole genome shotgun (WGS) entry which is preliminary data.</text>
</comment>
<dbReference type="AlphaFoldDB" id="A0A841ARD9"/>
<protein>
    <submittedName>
        <fullName evidence="1">Uncharacterized protein</fullName>
    </submittedName>
</protein>
<reference evidence="1 2" key="1">
    <citation type="submission" date="2020-08" db="EMBL/GenBank/DDBJ databases">
        <title>Sequencing the genomes of 1000 actinobacteria strains.</title>
        <authorList>
            <person name="Klenk H.-P."/>
        </authorList>
    </citation>
    <scope>NUCLEOTIDE SEQUENCE [LARGE SCALE GENOMIC DNA]</scope>
    <source>
        <strain evidence="1 2">DSM 105784</strain>
    </source>
</reference>
<sequence>MMLHERVAVWLDERGVPRRLVYGGERYRVSDAPTVLPSVPVNEWTMHPTAGLGGGWRFQATTITGDCRVFDVRLDAGRNEWVLVGTYE</sequence>
<keyword evidence="2" id="KW-1185">Reference proteome</keyword>
<evidence type="ECO:0000313" key="1">
    <source>
        <dbReference type="EMBL" id="MBB5843989.1"/>
    </source>
</evidence>